<reference evidence="14 15" key="1">
    <citation type="journal article" date="2020" name="G3 (Bethesda)">
        <title>Improved Reference Genome for Cyclotella cryptica CCMP332, a Model for Cell Wall Morphogenesis, Salinity Adaptation, and Lipid Production in Diatoms (Bacillariophyta).</title>
        <authorList>
            <person name="Roberts W.R."/>
            <person name="Downey K.M."/>
            <person name="Ruck E.C."/>
            <person name="Traller J.C."/>
            <person name="Alverson A.J."/>
        </authorList>
    </citation>
    <scope>NUCLEOTIDE SEQUENCE [LARGE SCALE GENOMIC DNA]</scope>
    <source>
        <strain evidence="14 15">CCMP332</strain>
    </source>
</reference>
<feature type="region of interest" description="Disordered" evidence="12">
    <location>
        <begin position="1141"/>
        <end position="1247"/>
    </location>
</feature>
<dbReference type="InterPro" id="IPR027417">
    <property type="entry name" value="P-loop_NTPase"/>
</dbReference>
<dbReference type="Proteomes" id="UP001516023">
    <property type="component" value="Unassembled WGS sequence"/>
</dbReference>
<evidence type="ECO:0000256" key="4">
    <source>
        <dbReference type="ARBA" id="ARBA00022741"/>
    </source>
</evidence>
<name>A0ABD3QH28_9STRA</name>
<dbReference type="SMART" id="SM00129">
    <property type="entry name" value="KISc"/>
    <property type="match status" value="1"/>
</dbReference>
<feature type="compositionally biased region" description="Basic and acidic residues" evidence="12">
    <location>
        <begin position="1195"/>
        <end position="1208"/>
    </location>
</feature>
<evidence type="ECO:0000313" key="14">
    <source>
        <dbReference type="EMBL" id="KAL3798816.1"/>
    </source>
</evidence>
<evidence type="ECO:0000256" key="1">
    <source>
        <dbReference type="ARBA" id="ARBA00004245"/>
    </source>
</evidence>
<dbReference type="GO" id="GO:0003774">
    <property type="term" value="F:cytoskeletal motor activity"/>
    <property type="evidence" value="ECO:0007669"/>
    <property type="project" value="UniProtKB-UniRule"/>
</dbReference>
<evidence type="ECO:0000256" key="12">
    <source>
        <dbReference type="SAM" id="MobiDB-lite"/>
    </source>
</evidence>
<evidence type="ECO:0000256" key="6">
    <source>
        <dbReference type="ARBA" id="ARBA00023054"/>
    </source>
</evidence>
<dbReference type="InterPro" id="IPR027640">
    <property type="entry name" value="Kinesin-like_fam"/>
</dbReference>
<evidence type="ECO:0000256" key="2">
    <source>
        <dbReference type="ARBA" id="ARBA00022490"/>
    </source>
</evidence>
<keyword evidence="3" id="KW-0493">Microtubule</keyword>
<dbReference type="InterPro" id="IPR036961">
    <property type="entry name" value="Kinesin_motor_dom_sf"/>
</dbReference>
<comment type="subcellular location">
    <subcellularLocation>
        <location evidence="1">Cytoplasm</location>
        <location evidence="1">Cytoskeleton</location>
    </subcellularLocation>
</comment>
<evidence type="ECO:0000256" key="5">
    <source>
        <dbReference type="ARBA" id="ARBA00022840"/>
    </source>
</evidence>
<feature type="coiled-coil region" evidence="11">
    <location>
        <begin position="411"/>
        <end position="445"/>
    </location>
</feature>
<keyword evidence="7 10" id="KW-0505">Motor protein</keyword>
<comment type="caution">
    <text evidence="14">The sequence shown here is derived from an EMBL/GenBank/DDBJ whole genome shotgun (WGS) entry which is preliminary data.</text>
</comment>
<feature type="compositionally biased region" description="Acidic residues" evidence="12">
    <location>
        <begin position="1161"/>
        <end position="1173"/>
    </location>
</feature>
<accession>A0ABD3QH28</accession>
<dbReference type="PANTHER" id="PTHR47969">
    <property type="entry name" value="CHROMOSOME-ASSOCIATED KINESIN KIF4A-RELATED"/>
    <property type="match status" value="1"/>
</dbReference>
<keyword evidence="4 10" id="KW-0547">Nucleotide-binding</keyword>
<keyword evidence="5 10" id="KW-0067">ATP-binding</keyword>
<evidence type="ECO:0000256" key="9">
    <source>
        <dbReference type="ARBA" id="ARBA00034704"/>
    </source>
</evidence>
<dbReference type="GO" id="GO:0005524">
    <property type="term" value="F:ATP binding"/>
    <property type="evidence" value="ECO:0007669"/>
    <property type="project" value="UniProtKB-UniRule"/>
</dbReference>
<proteinExistence type="inferred from homology"/>
<keyword evidence="8" id="KW-0206">Cytoskeleton</keyword>
<dbReference type="GO" id="GO:0005874">
    <property type="term" value="C:microtubule"/>
    <property type="evidence" value="ECO:0007669"/>
    <property type="project" value="UniProtKB-KW"/>
</dbReference>
<evidence type="ECO:0000256" key="3">
    <source>
        <dbReference type="ARBA" id="ARBA00022701"/>
    </source>
</evidence>
<evidence type="ECO:0000259" key="13">
    <source>
        <dbReference type="PROSITE" id="PS50067"/>
    </source>
</evidence>
<organism evidence="14 15">
    <name type="scientific">Cyclotella cryptica</name>
    <dbReference type="NCBI Taxonomy" id="29204"/>
    <lineage>
        <taxon>Eukaryota</taxon>
        <taxon>Sar</taxon>
        <taxon>Stramenopiles</taxon>
        <taxon>Ochrophyta</taxon>
        <taxon>Bacillariophyta</taxon>
        <taxon>Coscinodiscophyceae</taxon>
        <taxon>Thalassiosirophycidae</taxon>
        <taxon>Stephanodiscales</taxon>
        <taxon>Stephanodiscaceae</taxon>
        <taxon>Cyclotella</taxon>
    </lineage>
</organism>
<sequence length="1247" mass="137766">MDTPTPPASRPSTAAGSTAIQVVVRLRPMNEAELKHGTLPVVTAKTAERSVCVVKGKGGKQMKYAYTFDNVFTAFSTQQEVFEETVKPVIADVMRGFESTVFAYGQTGTGKTHTMEGSLSSPELYGVIPRSAQAIFEHLKQPQYKDKVVTCSYLEIYNEELRDLLDDGTSAKAGEKSKLEIMEGKNGTFCRGLTEKQVNTAEDVLKLMQKAQHQRIVGETKMNKASSRSHCLFTIQVHGKIALIDGDGDMEFNGKLHMVDLAGSECAKSAGNDKSNPDSVARERERMNINRSLLTLGRVITTLKERSEGKNVNARIPYRDSKLTRILQESLGGRCKTVVVATLSPSITAIEESVSTLNYAQSANGIINKPISSSLISLGPNEYGGKVVEDGNTVESWQEMEMRLQYMQTQVEEAQAALARKHLHQQELQERADKAETSLLENQQKLYQANEEIKSLKAVAETETKKRIHTEKELQHTQINLKKTSLILQATQMTESSLTMEAISIIETLEKVIDERNELHSLIASKINIESGQKVATKEFQQATLVVLNAVESSLLKLCESIELKRNSGLEAANLSHVVGHQFVTDTQRLVDDIASSISSATSAMTSQLVGEKGMKPTVELATNSISSDVHSTRDRFSQGEESWHQSCKLLKESFADCAKMLNKHASLIESSTTQTLKKFETKVTESKDAMLSLVMRLKSSLSNLSQAKAEKTDELLMLVDQWRDQSLEHCKSVTDVTSNSLSTLKASAVDFKKGLHHHETISKTLENQRQFVDSQVKAHVNDIKKQSTSLIAHRDKLARYRDTQKRLHDEVMQSIMATIQTAVKSELGKLVTSHANHCEALDNDGAQLVETNQNLTQSAVQVMDNIESTNKSVCEEASIVFNNDLRASDMMHSTQNTLQQIGEYSTKHYQLTSEYSEKHLSAIDDMKKIDSRNTQIAQMVERDGHECSKSLVNAVLNPTRAEFKKSIQGSLDALMQVDNNVLRTGTSTLDQISDQRRAVASEIASKLEGVDTSLRGLKENVASIVESQHITAEKLNDDVMAMHATFQNTSIQYVIAELDASKERLISTISSMSESTVNTITENTAQSVNLKQTIQDFAHNKMQCDKSVPPAPVKRECKYNTVLPSTPADEVILKGQILNPSERDDSISSSDLSCKAASNDQDDIDASQDSIEDDNRSTLSSGSVSISIPSPGLKSRDINVYHGETHSSMKPRKHSRPTVSTGSFAKKNKIPSGLRTPSGSRKRMRK</sequence>
<keyword evidence="6 11" id="KW-0175">Coiled coil</keyword>
<feature type="compositionally biased region" description="Low complexity" evidence="12">
    <location>
        <begin position="1178"/>
        <end position="1194"/>
    </location>
</feature>
<dbReference type="Pfam" id="PF00225">
    <property type="entry name" value="Kinesin"/>
    <property type="match status" value="1"/>
</dbReference>
<evidence type="ECO:0000256" key="11">
    <source>
        <dbReference type="SAM" id="Coils"/>
    </source>
</evidence>
<dbReference type="InterPro" id="IPR019821">
    <property type="entry name" value="Kinesin_motor_CS"/>
</dbReference>
<evidence type="ECO:0000256" key="7">
    <source>
        <dbReference type="ARBA" id="ARBA00023175"/>
    </source>
</evidence>
<dbReference type="GO" id="GO:0007010">
    <property type="term" value="P:cytoskeleton organization"/>
    <property type="evidence" value="ECO:0007669"/>
    <property type="project" value="UniProtKB-ARBA"/>
</dbReference>
<feature type="binding site" evidence="10">
    <location>
        <begin position="105"/>
        <end position="112"/>
    </location>
    <ligand>
        <name>ATP</name>
        <dbReference type="ChEBI" id="CHEBI:30616"/>
    </ligand>
</feature>
<dbReference type="PRINTS" id="PR00380">
    <property type="entry name" value="KINESINHEAVY"/>
</dbReference>
<comment type="similarity">
    <text evidence="9">Belongs to the TRAFAC class myosin-kinesin ATPase superfamily. Kinesin family. KIN-5/BimC subfamily.</text>
</comment>
<dbReference type="PANTHER" id="PTHR47969:SF15">
    <property type="entry name" value="CHROMOSOME-ASSOCIATED KINESIN KIF4A-RELATED"/>
    <property type="match status" value="1"/>
</dbReference>
<feature type="domain" description="Kinesin motor" evidence="13">
    <location>
        <begin position="19"/>
        <end position="366"/>
    </location>
</feature>
<evidence type="ECO:0000256" key="10">
    <source>
        <dbReference type="PROSITE-ProRule" id="PRU00283"/>
    </source>
</evidence>
<protein>
    <recommendedName>
        <fullName evidence="13">Kinesin motor domain-containing protein</fullName>
    </recommendedName>
</protein>
<dbReference type="SUPFAM" id="SSF52540">
    <property type="entry name" value="P-loop containing nucleoside triphosphate hydrolases"/>
    <property type="match status" value="1"/>
</dbReference>
<dbReference type="PROSITE" id="PS50067">
    <property type="entry name" value="KINESIN_MOTOR_2"/>
    <property type="match status" value="1"/>
</dbReference>
<dbReference type="FunFam" id="3.40.850.10:FF:000019">
    <property type="entry name" value="Kinesin-like protein KIN-5D"/>
    <property type="match status" value="1"/>
</dbReference>
<evidence type="ECO:0000313" key="15">
    <source>
        <dbReference type="Proteomes" id="UP001516023"/>
    </source>
</evidence>
<gene>
    <name evidence="14" type="ORF">HJC23_004604</name>
</gene>
<evidence type="ECO:0000256" key="8">
    <source>
        <dbReference type="ARBA" id="ARBA00023212"/>
    </source>
</evidence>
<dbReference type="AlphaFoldDB" id="A0ABD3QH28"/>
<keyword evidence="15" id="KW-1185">Reference proteome</keyword>
<dbReference type="EMBL" id="JABMIG020000043">
    <property type="protein sequence ID" value="KAL3798816.1"/>
    <property type="molecule type" value="Genomic_DNA"/>
</dbReference>
<dbReference type="Gene3D" id="3.40.850.10">
    <property type="entry name" value="Kinesin motor domain"/>
    <property type="match status" value="1"/>
</dbReference>
<dbReference type="PROSITE" id="PS00411">
    <property type="entry name" value="KINESIN_MOTOR_1"/>
    <property type="match status" value="1"/>
</dbReference>
<dbReference type="InterPro" id="IPR001752">
    <property type="entry name" value="Kinesin_motor_dom"/>
</dbReference>
<keyword evidence="2" id="KW-0963">Cytoplasm</keyword>